<organism evidence="8 9">
    <name type="scientific">Parahalioglobus pacificus</name>
    <dbReference type="NCBI Taxonomy" id="930806"/>
    <lineage>
        <taxon>Bacteria</taxon>
        <taxon>Pseudomonadati</taxon>
        <taxon>Pseudomonadota</taxon>
        <taxon>Gammaproteobacteria</taxon>
        <taxon>Cellvibrionales</taxon>
        <taxon>Halieaceae</taxon>
        <taxon>Parahalioglobus</taxon>
    </lineage>
</organism>
<keyword evidence="3 6" id="KW-0564">Palmitate</keyword>
<comment type="caution">
    <text evidence="8">The sequence shown here is derived from an EMBL/GenBank/DDBJ whole genome shotgun (WGS) entry which is preliminary data.</text>
</comment>
<comment type="similarity">
    <text evidence="6">Belongs to the LptE lipoprotein family.</text>
</comment>
<dbReference type="Proteomes" id="UP000644693">
    <property type="component" value="Unassembled WGS sequence"/>
</dbReference>
<evidence type="ECO:0000256" key="6">
    <source>
        <dbReference type="HAMAP-Rule" id="MF_01186"/>
    </source>
</evidence>
<keyword evidence="2 6" id="KW-0472">Membrane</keyword>
<dbReference type="GO" id="GO:0009279">
    <property type="term" value="C:cell outer membrane"/>
    <property type="evidence" value="ECO:0007669"/>
    <property type="project" value="UniProtKB-SubCell"/>
</dbReference>
<keyword evidence="4 6" id="KW-0998">Cell outer membrane</keyword>
<dbReference type="GO" id="GO:0043165">
    <property type="term" value="P:Gram-negative-bacterium-type cell outer membrane assembly"/>
    <property type="evidence" value="ECO:0007669"/>
    <property type="project" value="UniProtKB-UniRule"/>
</dbReference>
<dbReference type="GO" id="GO:0015920">
    <property type="term" value="P:lipopolysaccharide transport"/>
    <property type="evidence" value="ECO:0007669"/>
    <property type="project" value="TreeGrafter"/>
</dbReference>
<evidence type="ECO:0000256" key="1">
    <source>
        <dbReference type="ARBA" id="ARBA00022729"/>
    </source>
</evidence>
<comment type="function">
    <text evidence="6">Together with LptD, is involved in the assembly of lipopolysaccharide (LPS) at the surface of the outer membrane. Required for the proper assembly of LptD. Binds LPS and may serve as the LPS recognition site at the outer membrane.</text>
</comment>
<dbReference type="PANTHER" id="PTHR38098:SF1">
    <property type="entry name" value="LPS-ASSEMBLY LIPOPROTEIN LPTE"/>
    <property type="match status" value="1"/>
</dbReference>
<reference evidence="8" key="2">
    <citation type="submission" date="2020-09" db="EMBL/GenBank/DDBJ databases">
        <authorList>
            <person name="Sun Q."/>
            <person name="Kim S."/>
        </authorList>
    </citation>
    <scope>NUCLEOTIDE SEQUENCE</scope>
    <source>
        <strain evidence="8">KCTC 23430</strain>
    </source>
</reference>
<dbReference type="RefSeq" id="WP_189474042.1">
    <property type="nucleotide sequence ID" value="NZ_BMYM01000001.1"/>
</dbReference>
<feature type="chain" id="PRO_5036835030" description="LPS-assembly lipoprotein LptE" evidence="7">
    <location>
        <begin position="21"/>
        <end position="169"/>
    </location>
</feature>
<proteinExistence type="inferred from homology"/>
<evidence type="ECO:0000256" key="3">
    <source>
        <dbReference type="ARBA" id="ARBA00023139"/>
    </source>
</evidence>
<dbReference type="GO" id="GO:1990351">
    <property type="term" value="C:transporter complex"/>
    <property type="evidence" value="ECO:0007669"/>
    <property type="project" value="TreeGrafter"/>
</dbReference>
<keyword evidence="1 6" id="KW-0732">Signal</keyword>
<dbReference type="Gene3D" id="3.30.160.150">
    <property type="entry name" value="Lipoprotein like domain"/>
    <property type="match status" value="1"/>
</dbReference>
<dbReference type="Pfam" id="PF04390">
    <property type="entry name" value="LptE"/>
    <property type="match status" value="1"/>
</dbReference>
<evidence type="ECO:0000256" key="5">
    <source>
        <dbReference type="ARBA" id="ARBA00023288"/>
    </source>
</evidence>
<feature type="signal peptide" evidence="7">
    <location>
        <begin position="1"/>
        <end position="20"/>
    </location>
</feature>
<dbReference type="InterPro" id="IPR007485">
    <property type="entry name" value="LPS_assembly_LptE"/>
</dbReference>
<accession>A0A918XCW6</accession>
<evidence type="ECO:0000256" key="2">
    <source>
        <dbReference type="ARBA" id="ARBA00023136"/>
    </source>
</evidence>
<evidence type="ECO:0000313" key="9">
    <source>
        <dbReference type="Proteomes" id="UP000644693"/>
    </source>
</evidence>
<protein>
    <recommendedName>
        <fullName evidence="6">LPS-assembly lipoprotein LptE</fullName>
    </recommendedName>
</protein>
<dbReference type="AlphaFoldDB" id="A0A918XCW6"/>
<dbReference type="GO" id="GO:0001530">
    <property type="term" value="F:lipopolysaccharide binding"/>
    <property type="evidence" value="ECO:0007669"/>
    <property type="project" value="TreeGrafter"/>
</dbReference>
<dbReference type="EMBL" id="BMYM01000001">
    <property type="protein sequence ID" value="GHD24986.1"/>
    <property type="molecule type" value="Genomic_DNA"/>
</dbReference>
<dbReference type="PROSITE" id="PS51257">
    <property type="entry name" value="PROKAR_LIPOPROTEIN"/>
    <property type="match status" value="1"/>
</dbReference>
<comment type="subcellular location">
    <subcellularLocation>
        <location evidence="6">Cell outer membrane</location>
        <topology evidence="6">Lipid-anchor</topology>
    </subcellularLocation>
</comment>
<dbReference type="PANTHER" id="PTHR38098">
    <property type="entry name" value="LPS-ASSEMBLY LIPOPROTEIN LPTE"/>
    <property type="match status" value="1"/>
</dbReference>
<dbReference type="HAMAP" id="MF_01186">
    <property type="entry name" value="LPS_assembly_LptE"/>
    <property type="match status" value="1"/>
</dbReference>
<evidence type="ECO:0000313" key="8">
    <source>
        <dbReference type="EMBL" id="GHD24986.1"/>
    </source>
</evidence>
<reference evidence="8" key="1">
    <citation type="journal article" date="2014" name="Int. J. Syst. Evol. Microbiol.">
        <title>Complete genome sequence of Corynebacterium casei LMG S-19264T (=DSM 44701T), isolated from a smear-ripened cheese.</title>
        <authorList>
            <consortium name="US DOE Joint Genome Institute (JGI-PGF)"/>
            <person name="Walter F."/>
            <person name="Albersmeier A."/>
            <person name="Kalinowski J."/>
            <person name="Ruckert C."/>
        </authorList>
    </citation>
    <scope>NUCLEOTIDE SEQUENCE</scope>
    <source>
        <strain evidence="8">KCTC 23430</strain>
    </source>
</reference>
<evidence type="ECO:0000256" key="7">
    <source>
        <dbReference type="SAM" id="SignalP"/>
    </source>
</evidence>
<evidence type="ECO:0000256" key="4">
    <source>
        <dbReference type="ARBA" id="ARBA00023237"/>
    </source>
</evidence>
<keyword evidence="9" id="KW-1185">Reference proteome</keyword>
<comment type="subunit">
    <text evidence="6">Component of the lipopolysaccharide transport and assembly complex. Interacts with LptD.</text>
</comment>
<gene>
    <name evidence="6" type="primary">lptE</name>
    <name evidence="8" type="ORF">GCM10007053_00230</name>
</gene>
<keyword evidence="5 6" id="KW-0449">Lipoprotein</keyword>
<sequence>MPYLKAAAVFVLAVSLTACGFQLRGSQAATALPESWQRFNLVTGNPNSEFSREVEARFAANGIVWVERNEADYLLRLGPERFSQRNLSLNAQARAAEFELTMRSTFSVTSARGDEVMTDTEASVIRQMENDPRNVVGKAEEVRILQAEMRTELAQQILRRIGFYAASTQ</sequence>
<name>A0A918XCW6_9GAMM</name>